<dbReference type="Pfam" id="PF00004">
    <property type="entry name" value="AAA"/>
    <property type="match status" value="1"/>
</dbReference>
<organism evidence="2">
    <name type="scientific">Brassica oleracea</name>
    <name type="common">Wild cabbage</name>
    <dbReference type="NCBI Taxonomy" id="3712"/>
    <lineage>
        <taxon>Eukaryota</taxon>
        <taxon>Viridiplantae</taxon>
        <taxon>Streptophyta</taxon>
        <taxon>Embryophyta</taxon>
        <taxon>Tracheophyta</taxon>
        <taxon>Spermatophyta</taxon>
        <taxon>Magnoliopsida</taxon>
        <taxon>eudicotyledons</taxon>
        <taxon>Gunneridae</taxon>
        <taxon>Pentapetalae</taxon>
        <taxon>rosids</taxon>
        <taxon>malvids</taxon>
        <taxon>Brassicales</taxon>
        <taxon>Brassicaceae</taxon>
        <taxon>Brassiceae</taxon>
        <taxon>Brassica</taxon>
    </lineage>
</organism>
<reference evidence="2" key="1">
    <citation type="submission" date="2018-11" db="EMBL/GenBank/DDBJ databases">
        <authorList>
            <consortium name="Genoscope - CEA"/>
            <person name="William W."/>
        </authorList>
    </citation>
    <scope>NUCLEOTIDE SEQUENCE</scope>
</reference>
<dbReference type="SUPFAM" id="SSF52540">
    <property type="entry name" value="P-loop containing nucleoside triphosphate hydrolases"/>
    <property type="match status" value="1"/>
</dbReference>
<proteinExistence type="predicted"/>
<dbReference type="InterPro" id="IPR027417">
    <property type="entry name" value="P-loop_NTPase"/>
</dbReference>
<dbReference type="EMBL" id="LR031872">
    <property type="protein sequence ID" value="VDC93240.1"/>
    <property type="molecule type" value="Genomic_DNA"/>
</dbReference>
<evidence type="ECO:0000313" key="2">
    <source>
        <dbReference type="EMBL" id="VDC93240.1"/>
    </source>
</evidence>
<protein>
    <recommendedName>
        <fullName evidence="1">ATPase AAA-type core domain-containing protein</fullName>
    </recommendedName>
</protein>
<name>A0A3P6B5R5_BRAOL</name>
<dbReference type="Gene3D" id="3.40.50.300">
    <property type="entry name" value="P-loop containing nucleotide triphosphate hydrolases"/>
    <property type="match status" value="1"/>
</dbReference>
<dbReference type="GO" id="GO:0016887">
    <property type="term" value="F:ATP hydrolysis activity"/>
    <property type="evidence" value="ECO:0007669"/>
    <property type="project" value="InterPro"/>
</dbReference>
<dbReference type="AlphaFoldDB" id="A0A3P6B5R5"/>
<dbReference type="InterPro" id="IPR003959">
    <property type="entry name" value="ATPase_AAA_core"/>
</dbReference>
<gene>
    <name evidence="2" type="ORF">BOLC3T16737H</name>
</gene>
<evidence type="ECO:0000259" key="1">
    <source>
        <dbReference type="Pfam" id="PF00004"/>
    </source>
</evidence>
<sequence>MDGPRDKNDTDSCGGYVLVIGATTRPGALDPALRRSGRFKIALRVPDERCQG</sequence>
<dbReference type="PANTHER" id="PTHR48470:SF1">
    <property type="entry name" value="CELL DIVISION CONTROL PROTEIN 48 C ISOFORM 1"/>
    <property type="match status" value="1"/>
</dbReference>
<dbReference type="PANTHER" id="PTHR48470">
    <property type="entry name" value="CELL DIVISION CONTROL PROTEIN 48 C ISOFORM 1"/>
    <property type="match status" value="1"/>
</dbReference>
<accession>A0A3P6B5R5</accession>
<feature type="domain" description="ATPase AAA-type core" evidence="1">
    <location>
        <begin position="7"/>
        <end position="46"/>
    </location>
</feature>
<dbReference type="InterPro" id="IPR055278">
    <property type="entry name" value="CDC48c"/>
</dbReference>
<dbReference type="GO" id="GO:0005524">
    <property type="term" value="F:ATP binding"/>
    <property type="evidence" value="ECO:0007669"/>
    <property type="project" value="InterPro"/>
</dbReference>